<evidence type="ECO:0000256" key="1">
    <source>
        <dbReference type="ARBA" id="ARBA00022679"/>
    </source>
</evidence>
<dbReference type="FunFam" id="3.40.1180.10:FF:000001">
    <property type="entry name" value="(2E,6E)-farnesyl-diphosphate-specific ditrans,polycis-undecaprenyl-diphosphate synthase"/>
    <property type="match status" value="1"/>
</dbReference>
<dbReference type="GO" id="GO:0008360">
    <property type="term" value="P:regulation of cell shape"/>
    <property type="evidence" value="ECO:0007669"/>
    <property type="project" value="UniProtKB-KW"/>
</dbReference>
<protein>
    <recommendedName>
        <fullName evidence="2">Ditrans,polycis-undecaprenyl-diphosphate synthase ((2E,6E)-farnesyl-diphosphate specific)</fullName>
        <ecNumber evidence="2">2.5.1.31</ecNumber>
    </recommendedName>
    <alternativeName>
        <fullName evidence="2">Ditrans,polycis-undecaprenylcistransferase</fullName>
    </alternativeName>
    <alternativeName>
        <fullName evidence="2">Undecaprenyl diphosphate synthase</fullName>
        <shortName evidence="2">UDS</shortName>
    </alternativeName>
    <alternativeName>
        <fullName evidence="2">Undecaprenyl pyrophosphate synthase</fullName>
        <shortName evidence="2">UPP synthase</shortName>
    </alternativeName>
</protein>
<comment type="subunit">
    <text evidence="2">Homodimer.</text>
</comment>
<proteinExistence type="inferred from homology"/>
<feature type="binding site" evidence="2">
    <location>
        <position position="62"/>
    </location>
    <ligand>
        <name>substrate</name>
    </ligand>
</feature>
<comment type="function">
    <text evidence="2">Catalyzes the sequential condensation of isopentenyl diphosphate (IPP) with (2E,6E)-farnesyl diphosphate (E,E-FPP) to yield (2Z,6Z,10Z,14Z,18Z,22Z,26Z,30Z,34E,38E)-undecaprenyl diphosphate (di-trans,octa-cis-UPP). UPP is the precursor of glycosyl carrier lipid in the biosynthesis of bacterial cell wall polysaccharide components such as peptidoglycan and lipopolysaccharide.</text>
</comment>
<dbReference type="RefSeq" id="WP_229728206.1">
    <property type="nucleotide sequence ID" value="NZ_BAABJF010000011.1"/>
</dbReference>
<keyword evidence="2" id="KW-0961">Cell wall biogenesis/degradation</keyword>
<dbReference type="GO" id="GO:0071555">
    <property type="term" value="P:cell wall organization"/>
    <property type="evidence" value="ECO:0007669"/>
    <property type="project" value="UniProtKB-KW"/>
</dbReference>
<reference evidence="3" key="1">
    <citation type="journal article" date="2014" name="Int. J. Syst. Evol. Microbiol.">
        <title>Complete genome sequence of Corynebacterium casei LMG S-19264T (=DSM 44701T), isolated from a smear-ripened cheese.</title>
        <authorList>
            <consortium name="US DOE Joint Genome Institute (JGI-PGF)"/>
            <person name="Walter F."/>
            <person name="Albersmeier A."/>
            <person name="Kalinowski J."/>
            <person name="Ruckert C."/>
        </authorList>
    </citation>
    <scope>NUCLEOTIDE SEQUENCE</scope>
    <source>
        <strain evidence="3">CGMCC 1.12181</strain>
    </source>
</reference>
<dbReference type="CDD" id="cd00475">
    <property type="entry name" value="Cis_IPPS"/>
    <property type="match status" value="1"/>
</dbReference>
<dbReference type="GO" id="GO:0000287">
    <property type="term" value="F:magnesium ion binding"/>
    <property type="evidence" value="ECO:0007669"/>
    <property type="project" value="UniProtKB-UniRule"/>
</dbReference>
<keyword evidence="2" id="KW-0133">Cell shape</keyword>
<dbReference type="InterPro" id="IPR001441">
    <property type="entry name" value="UPP_synth-like"/>
</dbReference>
<dbReference type="EMBL" id="BMEO01000001">
    <property type="protein sequence ID" value="GGF85298.1"/>
    <property type="molecule type" value="Genomic_DNA"/>
</dbReference>
<dbReference type="Pfam" id="PF01255">
    <property type="entry name" value="Prenyltransf"/>
    <property type="match status" value="1"/>
</dbReference>
<keyword evidence="2" id="KW-0479">Metal-binding</keyword>
<feature type="binding site" evidence="2">
    <location>
        <position position="11"/>
    </location>
    <ligand>
        <name>Mg(2+)</name>
        <dbReference type="ChEBI" id="CHEBI:18420"/>
    </ligand>
</feature>
<dbReference type="GO" id="GO:0005829">
    <property type="term" value="C:cytosol"/>
    <property type="evidence" value="ECO:0007669"/>
    <property type="project" value="TreeGrafter"/>
</dbReference>
<reference evidence="3" key="2">
    <citation type="submission" date="2020-09" db="EMBL/GenBank/DDBJ databases">
        <authorList>
            <person name="Sun Q."/>
            <person name="Zhou Y."/>
        </authorList>
    </citation>
    <scope>NUCLEOTIDE SEQUENCE</scope>
    <source>
        <strain evidence="3">CGMCC 1.12181</strain>
    </source>
</reference>
<keyword evidence="2" id="KW-0460">Magnesium</keyword>
<feature type="binding site" evidence="2">
    <location>
        <position position="24"/>
    </location>
    <ligand>
        <name>substrate</name>
    </ligand>
</feature>
<dbReference type="AlphaFoldDB" id="A0A917CFQ8"/>
<evidence type="ECO:0000256" key="2">
    <source>
        <dbReference type="HAMAP-Rule" id="MF_01139"/>
    </source>
</evidence>
<dbReference type="Gene3D" id="3.40.1180.10">
    <property type="entry name" value="Decaprenyl diphosphate synthase-like"/>
    <property type="match status" value="1"/>
</dbReference>
<name>A0A917CFQ8_9GAMM</name>
<sequence length="237" mass="26796">MNIQHIAIIMDGNGRWAALRKRPRSWGHKAGVKAVKSTLEACVKAGIGHLTLFAFSSENWRRPPTEVNRLMTLFLNSLEKESPELNQQGVVIRFIGDLTAFSDKLQSKMAEVSALKPLKQKLMLNVAVNYGGRWDITEAAKKLAQEHKQGKVALSDINESNFSAYTCLANQPPVDILIRTGGELRISNFLLWQSAYTELFFIDTLWPDFDETVLQSVLTDFQKRERRFGQTSEQINA</sequence>
<dbReference type="InterPro" id="IPR036424">
    <property type="entry name" value="UPP_synth-like_sf"/>
</dbReference>
<dbReference type="PANTHER" id="PTHR10291">
    <property type="entry name" value="DEHYDRODOLICHYL DIPHOSPHATE SYNTHASE FAMILY MEMBER"/>
    <property type="match status" value="1"/>
</dbReference>
<keyword evidence="1 2" id="KW-0808">Transferase</keyword>
<organism evidence="3 4">
    <name type="scientific">Marinicella pacifica</name>
    <dbReference type="NCBI Taxonomy" id="1171543"/>
    <lineage>
        <taxon>Bacteria</taxon>
        <taxon>Pseudomonadati</taxon>
        <taxon>Pseudomonadota</taxon>
        <taxon>Gammaproteobacteria</taxon>
        <taxon>Lysobacterales</taxon>
        <taxon>Marinicellaceae</taxon>
        <taxon>Marinicella</taxon>
    </lineage>
</organism>
<feature type="binding site" evidence="2">
    <location>
        <begin position="185"/>
        <end position="187"/>
    </location>
    <ligand>
        <name>substrate</name>
    </ligand>
</feature>
<feature type="binding site" evidence="2">
    <location>
        <begin position="12"/>
        <end position="15"/>
    </location>
    <ligand>
        <name>substrate</name>
    </ligand>
</feature>
<dbReference type="GO" id="GO:0016094">
    <property type="term" value="P:polyprenol biosynthetic process"/>
    <property type="evidence" value="ECO:0007669"/>
    <property type="project" value="TreeGrafter"/>
</dbReference>
<feature type="active site" evidence="2">
    <location>
        <position position="11"/>
    </location>
</feature>
<dbReference type="NCBIfam" id="TIGR00055">
    <property type="entry name" value="uppS"/>
    <property type="match status" value="1"/>
</dbReference>
<comment type="caution">
    <text evidence="3">The sequence shown here is derived from an EMBL/GenBank/DDBJ whole genome shotgun (WGS) entry which is preliminary data.</text>
</comment>
<keyword evidence="2" id="KW-0573">Peptidoglycan synthesis</keyword>
<evidence type="ECO:0000313" key="4">
    <source>
        <dbReference type="Proteomes" id="UP000605253"/>
    </source>
</evidence>
<feature type="binding site" evidence="2">
    <location>
        <begin position="56"/>
        <end position="58"/>
    </location>
    <ligand>
        <name>substrate</name>
    </ligand>
</feature>
<dbReference type="GO" id="GO:0008834">
    <property type="term" value="F:ditrans,polycis-undecaprenyl-diphosphate synthase [(2E,6E)-farnesyl-diphosphate specific] activity"/>
    <property type="evidence" value="ECO:0007669"/>
    <property type="project" value="UniProtKB-UniRule"/>
</dbReference>
<dbReference type="EC" id="2.5.1.31" evidence="2"/>
<feature type="binding site" evidence="2">
    <location>
        <position position="179"/>
    </location>
    <ligand>
        <name>substrate</name>
    </ligand>
</feature>
<dbReference type="InterPro" id="IPR018520">
    <property type="entry name" value="UPP_synth-like_CS"/>
</dbReference>
<dbReference type="HAMAP" id="MF_01139">
    <property type="entry name" value="ISPT"/>
    <property type="match status" value="1"/>
</dbReference>
<feature type="active site" description="Proton acceptor" evidence="2">
    <location>
        <position position="59"/>
    </location>
</feature>
<evidence type="ECO:0000313" key="3">
    <source>
        <dbReference type="EMBL" id="GGF85298.1"/>
    </source>
</evidence>
<dbReference type="PANTHER" id="PTHR10291:SF0">
    <property type="entry name" value="DEHYDRODOLICHYL DIPHOSPHATE SYNTHASE 2"/>
    <property type="match status" value="1"/>
</dbReference>
<comment type="catalytic activity">
    <reaction evidence="2">
        <text>8 isopentenyl diphosphate + (2E,6E)-farnesyl diphosphate = di-trans,octa-cis-undecaprenyl diphosphate + 8 diphosphate</text>
        <dbReference type="Rhea" id="RHEA:27551"/>
        <dbReference type="ChEBI" id="CHEBI:33019"/>
        <dbReference type="ChEBI" id="CHEBI:58405"/>
        <dbReference type="ChEBI" id="CHEBI:128769"/>
        <dbReference type="ChEBI" id="CHEBI:175763"/>
        <dbReference type="EC" id="2.5.1.31"/>
    </reaction>
</comment>
<dbReference type="GO" id="GO:0009252">
    <property type="term" value="P:peptidoglycan biosynthetic process"/>
    <property type="evidence" value="ECO:0007669"/>
    <property type="project" value="UniProtKB-UniRule"/>
</dbReference>
<accession>A0A917CFQ8</accession>
<feature type="binding site" evidence="2">
    <location>
        <position position="60"/>
    </location>
    <ligand>
        <name>substrate</name>
    </ligand>
</feature>
<dbReference type="PROSITE" id="PS01066">
    <property type="entry name" value="UPP_SYNTHASE"/>
    <property type="match status" value="1"/>
</dbReference>
<comment type="similarity">
    <text evidence="2">Belongs to the UPP synthase family.</text>
</comment>
<feature type="binding site" evidence="2">
    <location>
        <position position="28"/>
    </location>
    <ligand>
        <name>substrate</name>
    </ligand>
</feature>
<feature type="binding site" evidence="2">
    <location>
        <position position="16"/>
    </location>
    <ligand>
        <name>substrate</name>
    </ligand>
</feature>
<comment type="cofactor">
    <cofactor evidence="2">
        <name>Mg(2+)</name>
        <dbReference type="ChEBI" id="CHEBI:18420"/>
    </cofactor>
    <text evidence="2">Binds 2 magnesium ions per subunit.</text>
</comment>
<gene>
    <name evidence="2 3" type="primary">uppS</name>
    <name evidence="3" type="ORF">GCM10011365_02890</name>
</gene>
<feature type="binding site" evidence="2">
    <location>
        <position position="198"/>
    </location>
    <ligand>
        <name>Mg(2+)</name>
        <dbReference type="ChEBI" id="CHEBI:18420"/>
    </ligand>
</feature>
<dbReference type="SUPFAM" id="SSF64005">
    <property type="entry name" value="Undecaprenyl diphosphate synthase"/>
    <property type="match status" value="1"/>
</dbReference>
<keyword evidence="4" id="KW-1185">Reference proteome</keyword>
<dbReference type="Proteomes" id="UP000605253">
    <property type="component" value="Unassembled WGS sequence"/>
</dbReference>